<reference evidence="1 2" key="1">
    <citation type="submission" date="2012-10" db="EMBL/GenBank/DDBJ databases">
        <authorList>
            <person name="Harkins D.M."/>
            <person name="Durkin A.S."/>
            <person name="Brinkac L.M."/>
            <person name="Selengut J.D."/>
            <person name="Sanka R."/>
            <person name="DePew J."/>
            <person name="Purushe J."/>
            <person name="Peacock S.J."/>
            <person name="Thaipadungpanit J."/>
            <person name="Wuthiekanun V.W."/>
            <person name="Day N.P."/>
            <person name="Vinetz J.M."/>
            <person name="Sutton G.G."/>
            <person name="Nelson W.C."/>
            <person name="Fouts D.E."/>
        </authorList>
    </citation>
    <scope>NUCLEOTIDE SEQUENCE [LARGE SCALE GENOMIC DNA]</scope>
    <source>
        <strain evidence="1 2">H1</strain>
    </source>
</reference>
<comment type="caution">
    <text evidence="1">The sequence shown here is derived from an EMBL/GenBank/DDBJ whole genome shotgun (WGS) entry which is preliminary data.</text>
</comment>
<dbReference type="Proteomes" id="UP000006253">
    <property type="component" value="Unassembled WGS sequence"/>
</dbReference>
<dbReference type="AlphaFoldDB" id="A0A0E2B1F5"/>
<dbReference type="EMBL" id="AHMY02000050">
    <property type="protein sequence ID" value="EKO15079.1"/>
    <property type="molecule type" value="Genomic_DNA"/>
</dbReference>
<protein>
    <submittedName>
        <fullName evidence="1">Uncharacterized protein</fullName>
    </submittedName>
</protein>
<accession>A0A0E2B1F5</accession>
<evidence type="ECO:0000313" key="2">
    <source>
        <dbReference type="Proteomes" id="UP000006253"/>
    </source>
</evidence>
<name>A0A0E2B1F5_9LEPT</name>
<sequence length="44" mass="5423">MKTNTVSQNEFRSLRENKCNFQKTEFFNLRIFYLLNQIHNLKLT</sequence>
<evidence type="ECO:0000313" key="1">
    <source>
        <dbReference type="EMBL" id="EKO15079.1"/>
    </source>
</evidence>
<gene>
    <name evidence="1" type="ORF">LEP1GSC081_4421</name>
</gene>
<proteinExistence type="predicted"/>
<organism evidence="1 2">
    <name type="scientific">Leptospira kirschneri str. H1</name>
    <dbReference type="NCBI Taxonomy" id="1049966"/>
    <lineage>
        <taxon>Bacteria</taxon>
        <taxon>Pseudomonadati</taxon>
        <taxon>Spirochaetota</taxon>
        <taxon>Spirochaetia</taxon>
        <taxon>Leptospirales</taxon>
        <taxon>Leptospiraceae</taxon>
        <taxon>Leptospira</taxon>
    </lineage>
</organism>